<dbReference type="Gene3D" id="1.20.5.190">
    <property type="match status" value="1"/>
</dbReference>
<sequence length="100" mass="11411">MTTLTENELKELKDFLEEQFKQVNSKTDKLSEEVNGKIEKLSEEVNHLRVEIAMLKGELTGTNKRLENLEFINRTTSVAITATLLAGVVKLFFPNFPKMP</sequence>
<keyword evidence="2" id="KW-0812">Transmembrane</keyword>
<gene>
    <name evidence="3" type="ORF">DSM107014_00175</name>
</gene>
<keyword evidence="2" id="KW-1133">Transmembrane helix</keyword>
<dbReference type="EMBL" id="JADQBC010000001">
    <property type="protein sequence ID" value="MBR8826316.1"/>
    <property type="molecule type" value="Genomic_DNA"/>
</dbReference>
<reference evidence="3" key="1">
    <citation type="submission" date="2021-02" db="EMBL/GenBank/DDBJ databases">
        <title>Metagenome analyses of Stigonema ocellatum DSM 106950, Chlorogloea purpurea SAG 13.99 and Gomphosphaeria aponina DSM 107014.</title>
        <authorList>
            <person name="Marter P."/>
            <person name="Huang S."/>
        </authorList>
    </citation>
    <scope>NUCLEOTIDE SEQUENCE</scope>
    <source>
        <strain evidence="3">JP213</strain>
    </source>
</reference>
<name>A0A941JR42_9CHRO</name>
<organism evidence="3 4">
    <name type="scientific">Gomphosphaeria aponina SAG 52.96 = DSM 107014</name>
    <dbReference type="NCBI Taxonomy" id="1521640"/>
    <lineage>
        <taxon>Bacteria</taxon>
        <taxon>Bacillati</taxon>
        <taxon>Cyanobacteriota</taxon>
        <taxon>Cyanophyceae</taxon>
        <taxon>Oscillatoriophycideae</taxon>
        <taxon>Chroococcales</taxon>
        <taxon>Gomphosphaeriaceae</taxon>
        <taxon>Gomphosphaeria</taxon>
    </lineage>
</organism>
<evidence type="ECO:0000256" key="1">
    <source>
        <dbReference type="SAM" id="Coils"/>
    </source>
</evidence>
<feature type="coiled-coil region" evidence="1">
    <location>
        <begin position="6"/>
        <end position="58"/>
    </location>
</feature>
<evidence type="ECO:0000313" key="3">
    <source>
        <dbReference type="EMBL" id="MBR8826316.1"/>
    </source>
</evidence>
<keyword evidence="1" id="KW-0175">Coiled coil</keyword>
<proteinExistence type="predicted"/>
<dbReference type="AlphaFoldDB" id="A0A941JR42"/>
<evidence type="ECO:0000256" key="2">
    <source>
        <dbReference type="SAM" id="Phobius"/>
    </source>
</evidence>
<evidence type="ECO:0000313" key="4">
    <source>
        <dbReference type="Proteomes" id="UP000767446"/>
    </source>
</evidence>
<feature type="transmembrane region" description="Helical" evidence="2">
    <location>
        <begin position="71"/>
        <end position="93"/>
    </location>
</feature>
<dbReference type="Proteomes" id="UP000767446">
    <property type="component" value="Unassembled WGS sequence"/>
</dbReference>
<protein>
    <submittedName>
        <fullName evidence="3">Uncharacterized protein</fullName>
    </submittedName>
</protein>
<dbReference type="SUPFAM" id="SSF58042">
    <property type="entry name" value="Outer membrane lipoprotein"/>
    <property type="match status" value="1"/>
</dbReference>
<keyword evidence="2" id="KW-0472">Membrane</keyword>
<comment type="caution">
    <text evidence="3">The sequence shown here is derived from an EMBL/GenBank/DDBJ whole genome shotgun (WGS) entry which is preliminary data.</text>
</comment>
<accession>A0A941JR42</accession>